<dbReference type="RefSeq" id="WP_282002467.1">
    <property type="nucleotide sequence ID" value="NZ_AP027151.1"/>
</dbReference>
<evidence type="ECO:0000256" key="2">
    <source>
        <dbReference type="ARBA" id="ARBA00023235"/>
    </source>
</evidence>
<dbReference type="Pfam" id="PF07221">
    <property type="entry name" value="GlcNAc_2-epim"/>
    <property type="match status" value="1"/>
</dbReference>
<comment type="similarity">
    <text evidence="1">Belongs to the N-acylglucosamine 2-epimerase family.</text>
</comment>
<reference evidence="3 4" key="1">
    <citation type="submission" date="2022-12" db="EMBL/GenBank/DDBJ databases">
        <title>Polyphasic characterization of Geotalea uranireducens NIT-SL11 newly isolated from a complex of sewage sludge and microbially reduced graphene oxide.</title>
        <authorList>
            <person name="Xie L."/>
            <person name="Yoshida N."/>
            <person name="Meng L."/>
        </authorList>
    </citation>
    <scope>NUCLEOTIDE SEQUENCE [LARGE SCALE GENOMIC DNA]</scope>
    <source>
        <strain evidence="3 4">NIT-SL11</strain>
    </source>
</reference>
<protein>
    <recommendedName>
        <fullName evidence="5">N-acyl-D-glucosamine 2-epimerase</fullName>
    </recommendedName>
</protein>
<dbReference type="InterPro" id="IPR008928">
    <property type="entry name" value="6-hairpin_glycosidase_sf"/>
</dbReference>
<dbReference type="PANTHER" id="PTHR42899">
    <property type="entry name" value="SPERMATOGENESIS-ASSOCIATED PROTEIN 20"/>
    <property type="match status" value="1"/>
</dbReference>
<gene>
    <name evidence="3" type="ORF">GURASL_11000</name>
</gene>
<accession>A0ABM8EIB7</accession>
<keyword evidence="2" id="KW-0413">Isomerase</keyword>
<dbReference type="Proteomes" id="UP001317705">
    <property type="component" value="Chromosome"/>
</dbReference>
<proteinExistence type="inferred from homology"/>
<evidence type="ECO:0000256" key="1">
    <source>
        <dbReference type="ARBA" id="ARBA00008558"/>
    </source>
</evidence>
<dbReference type="SUPFAM" id="SSF48208">
    <property type="entry name" value="Six-hairpin glycosidases"/>
    <property type="match status" value="1"/>
</dbReference>
<organism evidence="3 4">
    <name type="scientific">Geotalea uraniireducens</name>
    <dbReference type="NCBI Taxonomy" id="351604"/>
    <lineage>
        <taxon>Bacteria</taxon>
        <taxon>Pseudomonadati</taxon>
        <taxon>Thermodesulfobacteriota</taxon>
        <taxon>Desulfuromonadia</taxon>
        <taxon>Geobacterales</taxon>
        <taxon>Geobacteraceae</taxon>
        <taxon>Geotalea</taxon>
    </lineage>
</organism>
<dbReference type="EMBL" id="AP027151">
    <property type="protein sequence ID" value="BDV42177.1"/>
    <property type="molecule type" value="Genomic_DNA"/>
</dbReference>
<dbReference type="InterPro" id="IPR012341">
    <property type="entry name" value="6hp_glycosidase-like_sf"/>
</dbReference>
<dbReference type="InterPro" id="IPR024705">
    <property type="entry name" value="Ssp411"/>
</dbReference>
<evidence type="ECO:0000313" key="3">
    <source>
        <dbReference type="EMBL" id="BDV42177.1"/>
    </source>
</evidence>
<dbReference type="PANTHER" id="PTHR42899:SF1">
    <property type="entry name" value="SPERMATOGENESIS-ASSOCIATED PROTEIN 20"/>
    <property type="match status" value="1"/>
</dbReference>
<name>A0ABM8EIB7_9BACT</name>
<dbReference type="InterPro" id="IPR010819">
    <property type="entry name" value="AGE/CE"/>
</dbReference>
<evidence type="ECO:0000313" key="4">
    <source>
        <dbReference type="Proteomes" id="UP001317705"/>
    </source>
</evidence>
<evidence type="ECO:0008006" key="5">
    <source>
        <dbReference type="Google" id="ProtNLM"/>
    </source>
</evidence>
<dbReference type="Gene3D" id="1.50.10.10">
    <property type="match status" value="1"/>
</dbReference>
<sequence>MNDIRFTFSDTIAGYVTAFNRAERSFTLKTSDGREFIAHLTENAYARMVQNLGEGYIDATGRLGELLTPGELVFAYGIFYPEGEQHRFEVKSMIFPGDAPDRYRHEEPDWWVSQVHSIADSYLNWQFSYPESPIDYREYRTFLHLAGEKKGDYLQETDTISRLVYGFASAYLLTGEERFLEGAERGTEYLRDHMRFYDRDEDLIYWYHGIKVEGDRELKLLTSEFGDDYDSIPMYEQIYALAGPTQTFRITGDPRILFDIEKTIDLFEKYYKDNDRGGYFSHIDPITLDPRSSTLDKGNNRAKKNWNSVGDHAPAYLVNLWLATGEEKYADFLEYTFDTIAEHFPDYERSPFVQERFYEDWRPDTTWGWQQNRAVVGHNLKIAWNLMRMHSLRAKESYLNLARKIAELMPAVGSDQQRGGWYDVVERLRGPGEEQHRFVWHDRKAWWQQEQAILAYLILRGVQGDAEYLRHAREAAAFYNAFFLDRDDGGVYFNVLASGTPYLLGNERFKGSHSMSGYHSMELCYLAAVYSNLLIAKEPMAFYFKPKADGFRDRILRVAPDILPPGSVRLTAVEIDGAPYPHFDPEALTVRLPASASALRVKATISPAR</sequence>
<keyword evidence="4" id="KW-1185">Reference proteome</keyword>